<dbReference type="Gene3D" id="3.30.390.50">
    <property type="entry name" value="CO dehydrogenase flavoprotein, C-terminal domain"/>
    <property type="match status" value="1"/>
</dbReference>
<dbReference type="InterPro" id="IPR051312">
    <property type="entry name" value="Diverse_Substr_Oxidored"/>
</dbReference>
<keyword evidence="3" id="KW-0560">Oxidoreductase</keyword>
<dbReference type="InterPro" id="IPR016166">
    <property type="entry name" value="FAD-bd_PCMH"/>
</dbReference>
<dbReference type="InterPro" id="IPR005107">
    <property type="entry name" value="CO_DH_flav_C"/>
</dbReference>
<comment type="caution">
    <text evidence="6">The sequence shown here is derived from an EMBL/GenBank/DDBJ whole genome shotgun (WGS) entry which is preliminary data.</text>
</comment>
<dbReference type="EMBL" id="JADJZA010000002">
    <property type="protein sequence ID" value="MBK9296481.1"/>
    <property type="molecule type" value="Genomic_DNA"/>
</dbReference>
<dbReference type="Gene3D" id="3.30.43.10">
    <property type="entry name" value="Uridine Diphospho-n-acetylenolpyruvylglucosamine Reductase, domain 2"/>
    <property type="match status" value="1"/>
</dbReference>
<evidence type="ECO:0000313" key="6">
    <source>
        <dbReference type="EMBL" id="MBK9296481.1"/>
    </source>
</evidence>
<dbReference type="InterPro" id="IPR016169">
    <property type="entry name" value="FAD-bd_PCMH_sub2"/>
</dbReference>
<feature type="domain" description="FAD-binding PCMH-type" evidence="5">
    <location>
        <begin position="1"/>
        <end position="178"/>
    </location>
</feature>
<dbReference type="GO" id="GO:0071949">
    <property type="term" value="F:FAD binding"/>
    <property type="evidence" value="ECO:0007669"/>
    <property type="project" value="InterPro"/>
</dbReference>
<dbReference type="PANTHER" id="PTHR42659">
    <property type="entry name" value="XANTHINE DEHYDROGENASE SUBUNIT C-RELATED"/>
    <property type="match status" value="1"/>
</dbReference>
<keyword evidence="2" id="KW-0274">FAD</keyword>
<evidence type="ECO:0000256" key="4">
    <source>
        <dbReference type="SAM" id="MobiDB-lite"/>
    </source>
</evidence>
<dbReference type="PANTHER" id="PTHR42659:SF2">
    <property type="entry name" value="XANTHINE DEHYDROGENASE SUBUNIT C-RELATED"/>
    <property type="match status" value="1"/>
</dbReference>
<dbReference type="InterPro" id="IPR002346">
    <property type="entry name" value="Mopterin_DH_FAD-bd"/>
</dbReference>
<protein>
    <submittedName>
        <fullName evidence="6">Xanthine dehydrogenase family protein subunit M</fullName>
    </submittedName>
</protein>
<dbReference type="AlphaFoldDB" id="A0A936NCF5"/>
<dbReference type="SUPFAM" id="SSF56176">
    <property type="entry name" value="FAD-binding/transporter-associated domain-like"/>
    <property type="match status" value="1"/>
</dbReference>
<dbReference type="GO" id="GO:0016491">
    <property type="term" value="F:oxidoreductase activity"/>
    <property type="evidence" value="ECO:0007669"/>
    <property type="project" value="UniProtKB-KW"/>
</dbReference>
<dbReference type="Pfam" id="PF03450">
    <property type="entry name" value="CO_deh_flav_C"/>
    <property type="match status" value="1"/>
</dbReference>
<evidence type="ECO:0000256" key="3">
    <source>
        <dbReference type="ARBA" id="ARBA00023002"/>
    </source>
</evidence>
<dbReference type="InterPro" id="IPR016167">
    <property type="entry name" value="FAD-bd_PCMH_sub1"/>
</dbReference>
<accession>A0A936NCF5</accession>
<keyword evidence="1" id="KW-0285">Flavoprotein</keyword>
<evidence type="ECO:0000259" key="5">
    <source>
        <dbReference type="PROSITE" id="PS51387"/>
    </source>
</evidence>
<dbReference type="Pfam" id="PF00941">
    <property type="entry name" value="FAD_binding_5"/>
    <property type="match status" value="1"/>
</dbReference>
<dbReference type="SUPFAM" id="SSF55447">
    <property type="entry name" value="CO dehydrogenase flavoprotein C-terminal domain-like"/>
    <property type="match status" value="1"/>
</dbReference>
<reference evidence="6 7" key="1">
    <citation type="submission" date="2020-10" db="EMBL/GenBank/DDBJ databases">
        <title>Connecting structure to function with the recovery of over 1000 high-quality activated sludge metagenome-assembled genomes encoding full-length rRNA genes using long-read sequencing.</title>
        <authorList>
            <person name="Singleton C.M."/>
            <person name="Petriglieri F."/>
            <person name="Kristensen J.M."/>
            <person name="Kirkegaard R.H."/>
            <person name="Michaelsen T.Y."/>
            <person name="Andersen M.H."/>
            <person name="Karst S.M."/>
            <person name="Dueholm M.S."/>
            <person name="Nielsen P.H."/>
            <person name="Albertsen M."/>
        </authorList>
    </citation>
    <scope>NUCLEOTIDE SEQUENCE [LARGE SCALE GENOMIC DNA]</scope>
    <source>
        <strain evidence="6">Lyne_18-Q3-R50-59_MAXAC.006</strain>
    </source>
</reference>
<dbReference type="Proteomes" id="UP000727993">
    <property type="component" value="Unassembled WGS sequence"/>
</dbReference>
<feature type="region of interest" description="Disordered" evidence="4">
    <location>
        <begin position="236"/>
        <end position="259"/>
    </location>
</feature>
<dbReference type="Gene3D" id="3.30.465.10">
    <property type="match status" value="1"/>
</dbReference>
<organism evidence="6 7">
    <name type="scientific">Candidatus Neomicrothrix subdominans</name>
    <dbReference type="NCBI Taxonomy" id="2954438"/>
    <lineage>
        <taxon>Bacteria</taxon>
        <taxon>Bacillati</taxon>
        <taxon>Actinomycetota</taxon>
        <taxon>Acidimicrobiia</taxon>
        <taxon>Acidimicrobiales</taxon>
        <taxon>Microthrixaceae</taxon>
        <taxon>Candidatus Neomicrothrix</taxon>
    </lineage>
</organism>
<name>A0A936NCF5_9ACTN</name>
<gene>
    <name evidence="6" type="ORF">IPN02_06420</name>
</gene>
<dbReference type="SMART" id="SM01092">
    <property type="entry name" value="CO_deh_flav_C"/>
    <property type="match status" value="1"/>
</dbReference>
<dbReference type="PROSITE" id="PS51387">
    <property type="entry name" value="FAD_PCMH"/>
    <property type="match status" value="1"/>
</dbReference>
<evidence type="ECO:0000313" key="7">
    <source>
        <dbReference type="Proteomes" id="UP000727993"/>
    </source>
</evidence>
<dbReference type="InterPro" id="IPR036318">
    <property type="entry name" value="FAD-bd_PCMH-like_sf"/>
</dbReference>
<evidence type="ECO:0000256" key="2">
    <source>
        <dbReference type="ARBA" id="ARBA00022827"/>
    </source>
</evidence>
<evidence type="ECO:0000256" key="1">
    <source>
        <dbReference type="ARBA" id="ARBA00022630"/>
    </source>
</evidence>
<feature type="compositionally biased region" description="Low complexity" evidence="4">
    <location>
        <begin position="236"/>
        <end position="245"/>
    </location>
</feature>
<dbReference type="InterPro" id="IPR036683">
    <property type="entry name" value="CO_DH_flav_C_dom_sf"/>
</dbReference>
<sequence length="279" mass="29342">MIPAAFDYVQADSVEAALAALTEHGDEAKLMAGGHSLLPMMKLRLAVPEVIVDIGRIDDLSYIREDGDELAIGALTRHRVLETSDVLAQQCPILKHVAHLVGDPQVRHRGTIGGSLSHSDPASDLPAACLALGATLVAARADGSSRRIPIGDFYTGFLETTLDPTEMITEVRVPKRPGTSWNYQKFNRRAIDWAVVGVAAVMGNGSGGQPGVALVNMGSTSIRAGATEEALAQGATAADAAQLADADTEPPDDLNGSPEYRRHLVKVLTRRALLGAGVA</sequence>
<proteinExistence type="predicted"/>
<dbReference type="FunFam" id="3.30.465.10:FF:000017">
    <property type="entry name" value="Xanthine dehydrogenase, FAD binding subunit"/>
    <property type="match status" value="1"/>
</dbReference>